<proteinExistence type="predicted"/>
<gene>
    <name evidence="1" type="ORF">QE382_002163</name>
</gene>
<reference evidence="1 2" key="1">
    <citation type="submission" date="2023-07" db="EMBL/GenBank/DDBJ databases">
        <title>Functional and genomic diversity of the sorghum phyllosphere microbiome.</title>
        <authorList>
            <person name="Shade A."/>
        </authorList>
    </citation>
    <scope>NUCLEOTIDE SEQUENCE [LARGE SCALE GENOMIC DNA]</scope>
    <source>
        <strain evidence="1 2">SORGH_AS_0892</strain>
    </source>
</reference>
<comment type="caution">
    <text evidence="1">The sequence shown here is derived from an EMBL/GenBank/DDBJ whole genome shotgun (WGS) entry which is preliminary data.</text>
</comment>
<dbReference type="RefSeq" id="WP_307185873.1">
    <property type="nucleotide sequence ID" value="NZ_JAUTBA010000001.1"/>
</dbReference>
<dbReference type="Proteomes" id="UP001244640">
    <property type="component" value="Unassembled WGS sequence"/>
</dbReference>
<organism evidence="1 2">
    <name type="scientific">Sphingobacterium zeae</name>
    <dbReference type="NCBI Taxonomy" id="1776859"/>
    <lineage>
        <taxon>Bacteria</taxon>
        <taxon>Pseudomonadati</taxon>
        <taxon>Bacteroidota</taxon>
        <taxon>Sphingobacteriia</taxon>
        <taxon>Sphingobacteriales</taxon>
        <taxon>Sphingobacteriaceae</taxon>
        <taxon>Sphingobacterium</taxon>
    </lineage>
</organism>
<protein>
    <submittedName>
        <fullName evidence="1">Uncharacterized protein</fullName>
    </submittedName>
</protein>
<dbReference type="EMBL" id="JAUTBA010000001">
    <property type="protein sequence ID" value="MDQ1150179.1"/>
    <property type="molecule type" value="Genomic_DNA"/>
</dbReference>
<evidence type="ECO:0000313" key="1">
    <source>
        <dbReference type="EMBL" id="MDQ1150179.1"/>
    </source>
</evidence>
<keyword evidence="2" id="KW-1185">Reference proteome</keyword>
<name>A0ABU0U5F0_9SPHI</name>
<sequence>MKHLATFEAAAKTIGLDPTQLPIVSHLPESMQKAPVALFKLSVISAAAWLKEGVKIDWNNRSQGKYFAWWKMRSEDNSVGSASGFSFGDSYFDHSTSFVGSRLVFPTRKALEYVAKKHYALYRDIYVID</sequence>
<evidence type="ECO:0000313" key="2">
    <source>
        <dbReference type="Proteomes" id="UP001244640"/>
    </source>
</evidence>
<accession>A0ABU0U5F0</accession>